<dbReference type="EMBL" id="MLFU01000002">
    <property type="protein sequence ID" value="KAK1512192.1"/>
    <property type="molecule type" value="Genomic_DNA"/>
</dbReference>
<proteinExistence type="predicted"/>
<dbReference type="RefSeq" id="XP_060388627.1">
    <property type="nucleotide sequence ID" value="XM_060517165.1"/>
</dbReference>
<accession>A0ABQ9RUD1</accession>
<evidence type="ECO:0000256" key="1">
    <source>
        <dbReference type="SAM" id="MobiDB-lite"/>
    </source>
</evidence>
<dbReference type="GeneID" id="85401403"/>
<feature type="compositionally biased region" description="Gly residues" evidence="1">
    <location>
        <begin position="73"/>
        <end position="82"/>
    </location>
</feature>
<comment type="caution">
    <text evidence="2">The sequence shown here is derived from an EMBL/GenBank/DDBJ whole genome shotgun (WGS) entry which is preliminary data.</text>
</comment>
<evidence type="ECO:0000313" key="3">
    <source>
        <dbReference type="Proteomes" id="UP001227543"/>
    </source>
</evidence>
<keyword evidence="3" id="KW-1185">Reference proteome</keyword>
<feature type="region of interest" description="Disordered" evidence="1">
    <location>
        <begin position="1"/>
        <end position="22"/>
    </location>
</feature>
<sequence>MCQTGRPPIHIQGARGDLPKPRSPAICVLSYWRAPRSRRRKRSIGERPSVPKQGDTGRQGCYRSSCPRPGRNMGVGLGRSRG</sequence>
<feature type="region of interest" description="Disordered" evidence="1">
    <location>
        <begin position="35"/>
        <end position="82"/>
    </location>
</feature>
<organism evidence="2 3">
    <name type="scientific">Colletotrichum tamarilloi</name>
    <dbReference type="NCBI Taxonomy" id="1209934"/>
    <lineage>
        <taxon>Eukaryota</taxon>
        <taxon>Fungi</taxon>
        <taxon>Dikarya</taxon>
        <taxon>Ascomycota</taxon>
        <taxon>Pezizomycotina</taxon>
        <taxon>Sordariomycetes</taxon>
        <taxon>Hypocreomycetidae</taxon>
        <taxon>Glomerellales</taxon>
        <taxon>Glomerellaceae</taxon>
        <taxon>Colletotrichum</taxon>
        <taxon>Colletotrichum acutatum species complex</taxon>
    </lineage>
</organism>
<protein>
    <submittedName>
        <fullName evidence="2">Uncharacterized protein</fullName>
    </submittedName>
</protein>
<evidence type="ECO:0000313" key="2">
    <source>
        <dbReference type="EMBL" id="KAK1512192.1"/>
    </source>
</evidence>
<gene>
    <name evidence="2" type="ORF">CTAM01_01122</name>
</gene>
<reference evidence="2 3" key="1">
    <citation type="submission" date="2016-10" db="EMBL/GenBank/DDBJ databases">
        <title>The genome sequence of Colletotrichum fioriniae PJ7.</title>
        <authorList>
            <person name="Baroncelli R."/>
        </authorList>
    </citation>
    <scope>NUCLEOTIDE SEQUENCE [LARGE SCALE GENOMIC DNA]</scope>
    <source>
        <strain evidence="2 3">Tom-12</strain>
    </source>
</reference>
<name>A0ABQ9RUD1_9PEZI</name>
<dbReference type="Proteomes" id="UP001227543">
    <property type="component" value="Unassembled WGS sequence"/>
</dbReference>